<sequence length="390" mass="44417">MVTSHPNKTGDANNIRQEPVDTWQTEMLNEFGNPVVFDENEETGIEGTRDIELQDGTSLQGVGGVYVVFDGLSGEDRVFVANFYNEAQELVHSMKVDVFHVGAGVRRQAFAVNLGDGYGTRMLKYQYSFVDWSHNYEWRDRNQARIFEVNCIACHVTGFDLPKWEADKNLTIAETTANLGVGCENCHGPGSNHAANPMGENLIVNPTVHLTVDQQIHNCSQCHIRGTTLDEHGETTPRQDNLNFRPGDNVLDFFRPMEVKFGEGTSRVATDGKARASRQQFMDHYIGTKSWMACTDCHSVHENNNEGKLLHGTVEELCASCHGGQYGSTEDIRELIDGMRGFEGNDRGWYQNHTYKFDDECRVIGFPETEWNEENKWPWQFEDWKWDWEQ</sequence>
<reference evidence="4 5" key="1">
    <citation type="submission" date="2016-09" db="EMBL/GenBank/DDBJ databases">
        <title>Draft genome sequence for the type strain of Desulfuribacillus alkaliarsenatis AHT28, an obligately anaerobic, sulfidogenic bacterium isolated from Russian soda lake sediments.</title>
        <authorList>
            <person name="Abin C.A."/>
            <person name="Hollibaugh J.T."/>
        </authorList>
    </citation>
    <scope>NUCLEOTIDE SEQUENCE [LARGE SCALE GENOMIC DNA]</scope>
    <source>
        <strain evidence="4 5">AHT28</strain>
    </source>
</reference>
<dbReference type="PANTHER" id="PTHR35038">
    <property type="entry name" value="DISSIMILATORY SULFITE REDUCTASE SIRA"/>
    <property type="match status" value="1"/>
</dbReference>
<keyword evidence="1" id="KW-0732">Signal</keyword>
<accession>A0A1E5G6D3</accession>
<dbReference type="Gene3D" id="1.10.1130.10">
    <property type="entry name" value="Flavocytochrome C3, Chain A"/>
    <property type="match status" value="1"/>
</dbReference>
<evidence type="ECO:0000259" key="2">
    <source>
        <dbReference type="Pfam" id="PF09699"/>
    </source>
</evidence>
<dbReference type="STRING" id="766136.BHF68_01085"/>
<dbReference type="Pfam" id="PF09699">
    <property type="entry name" value="Paired_CXXCH_1"/>
    <property type="match status" value="1"/>
</dbReference>
<organism evidence="4 5">
    <name type="scientific">Desulfuribacillus alkaliarsenatis</name>
    <dbReference type="NCBI Taxonomy" id="766136"/>
    <lineage>
        <taxon>Bacteria</taxon>
        <taxon>Bacillati</taxon>
        <taxon>Bacillota</taxon>
        <taxon>Desulfuribacillia</taxon>
        <taxon>Desulfuribacillales</taxon>
        <taxon>Desulfuribacillaceae</taxon>
        <taxon>Desulfuribacillus</taxon>
    </lineage>
</organism>
<feature type="domain" description="Doubled CXXCH motif" evidence="2">
    <location>
        <begin position="293"/>
        <end position="323"/>
    </location>
</feature>
<dbReference type="Proteomes" id="UP000094296">
    <property type="component" value="Unassembled WGS sequence"/>
</dbReference>
<feature type="domain" description="Cytochrome c-552/4" evidence="3">
    <location>
        <begin position="148"/>
        <end position="188"/>
    </location>
</feature>
<proteinExistence type="predicted"/>
<evidence type="ECO:0000313" key="4">
    <source>
        <dbReference type="EMBL" id="OEF98304.1"/>
    </source>
</evidence>
<protein>
    <submittedName>
        <fullName evidence="4">Uncharacterized protein</fullName>
    </submittedName>
</protein>
<gene>
    <name evidence="4" type="ORF">BHF68_01085</name>
</gene>
<name>A0A1E5G6D3_9FIRM</name>
<keyword evidence="5" id="KW-1185">Reference proteome</keyword>
<dbReference type="InterPro" id="IPR036280">
    <property type="entry name" value="Multihaem_cyt_sf"/>
</dbReference>
<dbReference type="Pfam" id="PF13435">
    <property type="entry name" value="Cytochrome_C554"/>
    <property type="match status" value="1"/>
</dbReference>
<dbReference type="PANTHER" id="PTHR35038:SF8">
    <property type="entry name" value="C-TYPE POLYHEME CYTOCHROME OMCC"/>
    <property type="match status" value="1"/>
</dbReference>
<evidence type="ECO:0000313" key="5">
    <source>
        <dbReference type="Proteomes" id="UP000094296"/>
    </source>
</evidence>
<dbReference type="AlphaFoldDB" id="A0A1E5G6D3"/>
<dbReference type="InterPro" id="IPR023155">
    <property type="entry name" value="Cyt_c-552/4"/>
</dbReference>
<dbReference type="SUPFAM" id="SSF48695">
    <property type="entry name" value="Multiheme cytochromes"/>
    <property type="match status" value="1"/>
</dbReference>
<evidence type="ECO:0000259" key="3">
    <source>
        <dbReference type="Pfam" id="PF13435"/>
    </source>
</evidence>
<evidence type="ECO:0000256" key="1">
    <source>
        <dbReference type="ARBA" id="ARBA00022729"/>
    </source>
</evidence>
<dbReference type="InterPro" id="IPR010177">
    <property type="entry name" value="Paired_CXXCH_1"/>
</dbReference>
<comment type="caution">
    <text evidence="4">The sequence shown here is derived from an EMBL/GenBank/DDBJ whole genome shotgun (WGS) entry which is preliminary data.</text>
</comment>
<dbReference type="InterPro" id="IPR051829">
    <property type="entry name" value="Multiheme_Cytochr_ET"/>
</dbReference>
<dbReference type="EMBL" id="MIJE01000001">
    <property type="protein sequence ID" value="OEF98304.1"/>
    <property type="molecule type" value="Genomic_DNA"/>
</dbReference>